<dbReference type="InterPro" id="IPR013822">
    <property type="entry name" value="Signal_recog_particl_SRP54_hlx"/>
</dbReference>
<protein>
    <recommendedName>
        <fullName evidence="9">Signal recognition particle receptor FtsY</fullName>
        <shortName evidence="9">SRP receptor</shortName>
        <ecNumber evidence="9">3.6.5.4</ecNumber>
    </recommendedName>
</protein>
<feature type="binding site" evidence="9">
    <location>
        <begin position="534"/>
        <end position="538"/>
    </location>
    <ligand>
        <name>GTP</name>
        <dbReference type="ChEBI" id="CHEBI:37565"/>
    </ligand>
</feature>
<evidence type="ECO:0000313" key="12">
    <source>
        <dbReference type="EMBL" id="GEK76042.1"/>
    </source>
</evidence>
<keyword evidence="3 9" id="KW-0547">Nucleotide-binding</keyword>
<gene>
    <name evidence="9" type="primary">ftsY</name>
    <name evidence="12" type="ORF">PAT01_13460</name>
</gene>
<dbReference type="InterPro" id="IPR027417">
    <property type="entry name" value="P-loop_NTPase"/>
</dbReference>
<feature type="region of interest" description="Disordered" evidence="10">
    <location>
        <begin position="1"/>
        <end position="46"/>
    </location>
</feature>
<dbReference type="PANTHER" id="PTHR43134">
    <property type="entry name" value="SIGNAL RECOGNITION PARTICLE RECEPTOR SUBUNIT ALPHA"/>
    <property type="match status" value="1"/>
</dbReference>
<dbReference type="EMBL" id="BJUT01000010">
    <property type="protein sequence ID" value="GEK76042.1"/>
    <property type="molecule type" value="Genomic_DNA"/>
</dbReference>
<feature type="region of interest" description="Disordered" evidence="10">
    <location>
        <begin position="199"/>
        <end position="267"/>
    </location>
</feature>
<dbReference type="SMART" id="SM00962">
    <property type="entry name" value="SRP54"/>
    <property type="match status" value="1"/>
</dbReference>
<dbReference type="CDD" id="cd17874">
    <property type="entry name" value="FtsY"/>
    <property type="match status" value="1"/>
</dbReference>
<keyword evidence="5 9" id="KW-0342">GTP-binding</keyword>
<feature type="region of interest" description="Disordered" evidence="10">
    <location>
        <begin position="68"/>
        <end position="117"/>
    </location>
</feature>
<feature type="region of interest" description="Disordered" evidence="10">
    <location>
        <begin position="134"/>
        <end position="178"/>
    </location>
</feature>
<dbReference type="HAMAP" id="MF_00920">
    <property type="entry name" value="FtsY"/>
    <property type="match status" value="1"/>
</dbReference>
<dbReference type="PANTHER" id="PTHR43134:SF1">
    <property type="entry name" value="SIGNAL RECOGNITION PARTICLE RECEPTOR SUBUNIT ALPHA"/>
    <property type="match status" value="1"/>
</dbReference>
<evidence type="ECO:0000256" key="8">
    <source>
        <dbReference type="ARBA" id="ARBA00048027"/>
    </source>
</evidence>
<comment type="similarity">
    <text evidence="9">Belongs to the GTP-binding SRP family. FtsY subfamily.</text>
</comment>
<keyword evidence="4 9" id="KW-0378">Hydrolase</keyword>
<comment type="subunit">
    <text evidence="9">Part of the signal recognition particle protein translocation system, which is composed of SRP and FtsY. SRP is a ribonucleoprotein composed of Ffh and a 4.5S RNA molecule.</text>
</comment>
<evidence type="ECO:0000256" key="7">
    <source>
        <dbReference type="ARBA" id="ARBA00023170"/>
    </source>
</evidence>
<dbReference type="Gene3D" id="1.20.120.140">
    <property type="entry name" value="Signal recognition particle SRP54, nucleotide-binding domain"/>
    <property type="match status" value="1"/>
</dbReference>
<feature type="compositionally biased region" description="Low complexity" evidence="10">
    <location>
        <begin position="72"/>
        <end position="84"/>
    </location>
</feature>
<organism evidence="12 13">
    <name type="scientific">Pseudoalteromonas atlantica</name>
    <name type="common">Alteromonas atlantica</name>
    <dbReference type="NCBI Taxonomy" id="288"/>
    <lineage>
        <taxon>Bacteria</taxon>
        <taxon>Pseudomonadati</taxon>
        <taxon>Pseudomonadota</taxon>
        <taxon>Gammaproteobacteria</taxon>
        <taxon>Alteromonadales</taxon>
        <taxon>Pseudoalteromonadaceae</taxon>
        <taxon>Pseudoalteromonas</taxon>
    </lineage>
</organism>
<evidence type="ECO:0000256" key="6">
    <source>
        <dbReference type="ARBA" id="ARBA00023136"/>
    </source>
</evidence>
<dbReference type="InterPro" id="IPR000897">
    <property type="entry name" value="SRP54_GTPase_dom"/>
</dbReference>
<evidence type="ECO:0000313" key="13">
    <source>
        <dbReference type="Proteomes" id="UP000321189"/>
    </source>
</evidence>
<dbReference type="SMART" id="SM00963">
    <property type="entry name" value="SRP54_N"/>
    <property type="match status" value="1"/>
</dbReference>
<accession>A0ABQ0UC22</accession>
<dbReference type="PROSITE" id="PS00300">
    <property type="entry name" value="SRP54"/>
    <property type="match status" value="1"/>
</dbReference>
<dbReference type="SMART" id="SM00382">
    <property type="entry name" value="AAA"/>
    <property type="match status" value="1"/>
</dbReference>
<comment type="subcellular location">
    <subcellularLocation>
        <location evidence="9">Cell membrane</location>
        <topology evidence="9">Peripheral membrane protein</topology>
        <orientation evidence="9">Cytoplasmic side</orientation>
    </subcellularLocation>
    <subcellularLocation>
        <location evidence="9">Cytoplasm</location>
    </subcellularLocation>
</comment>
<dbReference type="Proteomes" id="UP000321189">
    <property type="component" value="Unassembled WGS sequence"/>
</dbReference>
<evidence type="ECO:0000259" key="11">
    <source>
        <dbReference type="PROSITE" id="PS00300"/>
    </source>
</evidence>
<feature type="compositionally biased region" description="Basic and acidic residues" evidence="10">
    <location>
        <begin position="85"/>
        <end position="117"/>
    </location>
</feature>
<feature type="binding site" evidence="9">
    <location>
        <begin position="452"/>
        <end position="459"/>
    </location>
    <ligand>
        <name>GTP</name>
        <dbReference type="ChEBI" id="CHEBI:37565"/>
    </ligand>
</feature>
<dbReference type="Pfam" id="PF02881">
    <property type="entry name" value="SRP54_N"/>
    <property type="match status" value="1"/>
</dbReference>
<keyword evidence="7 9" id="KW-0675">Receptor</keyword>
<evidence type="ECO:0000256" key="3">
    <source>
        <dbReference type="ARBA" id="ARBA00022741"/>
    </source>
</evidence>
<sequence length="652" mass="72430">MSWLGFGKSDKKQAEADKQQALAQQQEAERLAAEKAEAEREEQARIAAEKAQAERLAIEKANAELLAKEQAEAQAQQQAQAARLAEQEAQMRLEQERMAAQRAEQQRLDTEREQAEQDEKLAIEKANAELLAKEQAEAQAKQQAQAARLAEQEAQMRLEQERVAAEKAEAERLEQERIATEQAEAERIELQRIAAEQAEAERVEQERIAQEQAEAERAEQQRIAAEQAEAERLEQERIAAEQAEAERLEQERIAQEQAEAERAEQERIVAEAEAERLEQQRIAAEQAEAERLEQERIAQEQAEAERAEQERIAAEAEADRLEQERITAELAKEEAKLAEKPKKEGFFSRLKKGLLKTRVNIGSGFASIFSGKKIDDDLFEDLETQLLTADLGVDTTMKLIDSLTDAADRKQLKDGDALYDLMKQEMAAMLKTAEQPLEIHADKKPFVILMVGVNGVGKTTTIGKLAKQFQNEGKSVMLAAGDTFRAAAVEQLQVWGERNSIPVIAQHTGADSASVVFDAFQAAKARNVDVLIADTAGRLQNKDNLMQELEKIARVMKKIDPDAPHEVMLTIDAGTGQNAISQVNLFNQCVGLTGITLSKLDGTAKGGVIFAVADKFNIPIRYIGVGEGIDDLRAFKSDDFIDALFSQDEDDA</sequence>
<dbReference type="Gene3D" id="3.40.50.300">
    <property type="entry name" value="P-loop containing nucleotide triphosphate hydrolases"/>
    <property type="match status" value="1"/>
</dbReference>
<feature type="compositionally biased region" description="Basic and acidic residues" evidence="10">
    <location>
        <begin position="8"/>
        <end position="18"/>
    </location>
</feature>
<feature type="compositionally biased region" description="Basic and acidic residues" evidence="10">
    <location>
        <begin position="150"/>
        <end position="178"/>
    </location>
</feature>
<dbReference type="SUPFAM" id="SSF47364">
    <property type="entry name" value="Domain of the SRP/SRP receptor G-proteins"/>
    <property type="match status" value="1"/>
</dbReference>
<evidence type="ECO:0000256" key="2">
    <source>
        <dbReference type="ARBA" id="ARBA00022490"/>
    </source>
</evidence>
<keyword evidence="1 9" id="KW-1003">Cell membrane</keyword>
<comment type="caution">
    <text evidence="12">The sequence shown here is derived from an EMBL/GenBank/DDBJ whole genome shotgun (WGS) entry which is preliminary data.</text>
</comment>
<dbReference type="NCBIfam" id="TIGR00064">
    <property type="entry name" value="ftsY"/>
    <property type="match status" value="1"/>
</dbReference>
<evidence type="ECO:0000256" key="10">
    <source>
        <dbReference type="SAM" id="MobiDB-lite"/>
    </source>
</evidence>
<keyword evidence="2 9" id="KW-0963">Cytoplasm</keyword>
<dbReference type="SUPFAM" id="SSF52540">
    <property type="entry name" value="P-loop containing nucleoside triphosphate hydrolases"/>
    <property type="match status" value="1"/>
</dbReference>
<feature type="domain" description="SRP54-type proteins GTP-binding" evidence="11">
    <location>
        <begin position="619"/>
        <end position="632"/>
    </location>
</feature>
<evidence type="ECO:0000256" key="9">
    <source>
        <dbReference type="HAMAP-Rule" id="MF_00920"/>
    </source>
</evidence>
<dbReference type="InterPro" id="IPR042101">
    <property type="entry name" value="SRP54_N_sf"/>
</dbReference>
<feature type="compositionally biased region" description="Basic and acidic residues" evidence="10">
    <location>
        <begin position="229"/>
        <end position="267"/>
    </location>
</feature>
<feature type="compositionally biased region" description="Basic and acidic residues" evidence="10">
    <location>
        <begin position="27"/>
        <end position="46"/>
    </location>
</feature>
<dbReference type="EC" id="3.6.5.4" evidence="9"/>
<comment type="function">
    <text evidence="9">Involved in targeting and insertion of nascent membrane proteins into the cytoplasmic membrane. Acts as a receptor for the complex formed by the signal recognition particle (SRP) and the ribosome-nascent chain (RNC). Interaction with SRP-RNC leads to the transfer of the RNC complex to the Sec translocase for insertion into the membrane, the hydrolysis of GTP by both Ffh and FtsY, and the dissociation of the SRP-FtsY complex into the individual components.</text>
</comment>
<proteinExistence type="inferred from homology"/>
<dbReference type="InterPro" id="IPR003593">
    <property type="entry name" value="AAA+_ATPase"/>
</dbReference>
<comment type="catalytic activity">
    <reaction evidence="8 9">
        <text>GTP + H2O = GDP + phosphate + H(+)</text>
        <dbReference type="Rhea" id="RHEA:19669"/>
        <dbReference type="ChEBI" id="CHEBI:15377"/>
        <dbReference type="ChEBI" id="CHEBI:15378"/>
        <dbReference type="ChEBI" id="CHEBI:37565"/>
        <dbReference type="ChEBI" id="CHEBI:43474"/>
        <dbReference type="ChEBI" id="CHEBI:58189"/>
        <dbReference type="EC" id="3.6.5.4"/>
    </reaction>
</comment>
<name>A0ABQ0UC22_PSEAF</name>
<feature type="binding site" evidence="9">
    <location>
        <begin position="598"/>
        <end position="601"/>
    </location>
    <ligand>
        <name>GTP</name>
        <dbReference type="ChEBI" id="CHEBI:37565"/>
    </ligand>
</feature>
<dbReference type="InterPro" id="IPR036225">
    <property type="entry name" value="SRP/SRP_N"/>
</dbReference>
<feature type="compositionally biased region" description="Basic and acidic residues" evidence="10">
    <location>
        <begin position="199"/>
        <end position="220"/>
    </location>
</feature>
<evidence type="ECO:0000256" key="5">
    <source>
        <dbReference type="ARBA" id="ARBA00023134"/>
    </source>
</evidence>
<keyword evidence="6 9" id="KW-0472">Membrane</keyword>
<evidence type="ECO:0000256" key="4">
    <source>
        <dbReference type="ARBA" id="ARBA00022801"/>
    </source>
</evidence>
<dbReference type="InterPro" id="IPR004390">
    <property type="entry name" value="SR_rcpt_FtsY"/>
</dbReference>
<evidence type="ECO:0000256" key="1">
    <source>
        <dbReference type="ARBA" id="ARBA00022475"/>
    </source>
</evidence>
<reference evidence="12 13" key="1">
    <citation type="submission" date="2019-07" db="EMBL/GenBank/DDBJ databases">
        <title>Whole genome shotgun sequence of Pseudoalteromonas atlantica NBRC 103033.</title>
        <authorList>
            <person name="Hosoyama A."/>
            <person name="Uohara A."/>
            <person name="Ohji S."/>
            <person name="Ichikawa N."/>
        </authorList>
    </citation>
    <scope>NUCLEOTIDE SEQUENCE [LARGE SCALE GENOMIC DNA]</scope>
    <source>
        <strain evidence="12 13">NBRC 103033</strain>
    </source>
</reference>
<dbReference type="Pfam" id="PF00448">
    <property type="entry name" value="SRP54"/>
    <property type="match status" value="1"/>
</dbReference>
<keyword evidence="13" id="KW-1185">Reference proteome</keyword>
<feature type="compositionally biased region" description="Low complexity" evidence="10">
    <location>
        <begin position="137"/>
        <end position="149"/>
    </location>
</feature>